<dbReference type="Gene3D" id="3.30.160.60">
    <property type="entry name" value="Classic Zinc Finger"/>
    <property type="match status" value="4"/>
</dbReference>
<evidence type="ECO:0000256" key="4">
    <source>
        <dbReference type="ARBA" id="ARBA00022737"/>
    </source>
</evidence>
<evidence type="ECO:0000259" key="11">
    <source>
        <dbReference type="PROSITE" id="PS50157"/>
    </source>
</evidence>
<evidence type="ECO:0000256" key="10">
    <source>
        <dbReference type="SAM" id="MobiDB-lite"/>
    </source>
</evidence>
<dbReference type="PROSITE" id="PS50157">
    <property type="entry name" value="ZINC_FINGER_C2H2_2"/>
    <property type="match status" value="3"/>
</dbReference>
<comment type="subcellular location">
    <subcellularLocation>
        <location evidence="1">Nucleus</location>
    </subcellularLocation>
</comment>
<dbReference type="PROSITE" id="PS00028">
    <property type="entry name" value="ZINC_FINGER_C2H2_1"/>
    <property type="match status" value="3"/>
</dbReference>
<name>A0ABM1S151_LIMPO</name>
<dbReference type="Pfam" id="PF23561">
    <property type="entry name" value="zf-C2H2_15"/>
    <property type="match status" value="1"/>
</dbReference>
<keyword evidence="3" id="KW-0479">Metal-binding</keyword>
<evidence type="ECO:0000313" key="12">
    <source>
        <dbReference type="Proteomes" id="UP000694941"/>
    </source>
</evidence>
<feature type="domain" description="C2H2-type" evidence="11">
    <location>
        <begin position="239"/>
        <end position="270"/>
    </location>
</feature>
<evidence type="ECO:0000256" key="5">
    <source>
        <dbReference type="ARBA" id="ARBA00022771"/>
    </source>
</evidence>
<keyword evidence="4" id="KW-0677">Repeat</keyword>
<keyword evidence="8" id="KW-0539">Nucleus</keyword>
<evidence type="ECO:0000313" key="13">
    <source>
        <dbReference type="RefSeq" id="XP_022237356.1"/>
    </source>
</evidence>
<proteinExistence type="inferred from homology"/>
<evidence type="ECO:0000256" key="8">
    <source>
        <dbReference type="ARBA" id="ARBA00023242"/>
    </source>
</evidence>
<dbReference type="PANTHER" id="PTHR45718:SF8">
    <property type="entry name" value="GLIS FAMILY ZINC FINGER 2"/>
    <property type="match status" value="1"/>
</dbReference>
<gene>
    <name evidence="13" type="primary">LOC106478117</name>
</gene>
<keyword evidence="7" id="KW-0238">DNA-binding</keyword>
<feature type="region of interest" description="Disordered" evidence="10">
    <location>
        <begin position="377"/>
        <end position="398"/>
    </location>
</feature>
<dbReference type="InterPro" id="IPR013087">
    <property type="entry name" value="Znf_C2H2_type"/>
</dbReference>
<dbReference type="SMART" id="SM00355">
    <property type="entry name" value="ZnF_C2H2"/>
    <property type="match status" value="5"/>
</dbReference>
<dbReference type="InterPro" id="IPR036236">
    <property type="entry name" value="Znf_C2H2_sf"/>
</dbReference>
<reference evidence="13" key="1">
    <citation type="submission" date="2025-08" db="UniProtKB">
        <authorList>
            <consortium name="RefSeq"/>
        </authorList>
    </citation>
    <scope>IDENTIFICATION</scope>
    <source>
        <tissue evidence="13">Muscle</tissue>
    </source>
</reference>
<feature type="compositionally biased region" description="Polar residues" evidence="10">
    <location>
        <begin position="378"/>
        <end position="398"/>
    </location>
</feature>
<keyword evidence="12" id="KW-1185">Reference proteome</keyword>
<feature type="domain" description="C2H2-type" evidence="11">
    <location>
        <begin position="209"/>
        <end position="238"/>
    </location>
</feature>
<organism evidence="12 13">
    <name type="scientific">Limulus polyphemus</name>
    <name type="common">Atlantic horseshoe crab</name>
    <dbReference type="NCBI Taxonomy" id="6850"/>
    <lineage>
        <taxon>Eukaryota</taxon>
        <taxon>Metazoa</taxon>
        <taxon>Ecdysozoa</taxon>
        <taxon>Arthropoda</taxon>
        <taxon>Chelicerata</taxon>
        <taxon>Merostomata</taxon>
        <taxon>Xiphosura</taxon>
        <taxon>Limulidae</taxon>
        <taxon>Limulus</taxon>
    </lineage>
</organism>
<evidence type="ECO:0000256" key="9">
    <source>
        <dbReference type="PROSITE-ProRule" id="PRU00042"/>
    </source>
</evidence>
<accession>A0ABM1S151</accession>
<dbReference type="InterPro" id="IPR056436">
    <property type="entry name" value="Znf-C2H2_ZIC1-5/GLI1-3-like"/>
</dbReference>
<protein>
    <submittedName>
        <fullName evidence="13">Zinc finger protein GLI2-like</fullName>
    </submittedName>
</protein>
<keyword evidence="6" id="KW-0862">Zinc</keyword>
<dbReference type="PANTHER" id="PTHR45718">
    <property type="entry name" value="TRANSCRIPTIONAL ACTIVATOR CUBITUS INTERRUPTUS"/>
    <property type="match status" value="1"/>
</dbReference>
<comment type="similarity">
    <text evidence="2">Belongs to the GLI C2H2-type zinc-finger protein family.</text>
</comment>
<evidence type="ECO:0000256" key="7">
    <source>
        <dbReference type="ARBA" id="ARBA00023125"/>
    </source>
</evidence>
<dbReference type="Pfam" id="PF00096">
    <property type="entry name" value="zf-C2H2"/>
    <property type="match status" value="2"/>
</dbReference>
<dbReference type="RefSeq" id="XP_022237356.1">
    <property type="nucleotide sequence ID" value="XM_022381648.1"/>
</dbReference>
<evidence type="ECO:0000256" key="3">
    <source>
        <dbReference type="ARBA" id="ARBA00022723"/>
    </source>
</evidence>
<feature type="domain" description="C2H2-type" evidence="11">
    <location>
        <begin position="173"/>
        <end position="208"/>
    </location>
</feature>
<dbReference type="InterPro" id="IPR043359">
    <property type="entry name" value="GLI-like"/>
</dbReference>
<feature type="region of interest" description="Disordered" evidence="10">
    <location>
        <begin position="1"/>
        <end position="21"/>
    </location>
</feature>
<dbReference type="SUPFAM" id="SSF57667">
    <property type="entry name" value="beta-beta-alpha zinc fingers"/>
    <property type="match status" value="2"/>
</dbReference>
<evidence type="ECO:0000256" key="1">
    <source>
        <dbReference type="ARBA" id="ARBA00004123"/>
    </source>
</evidence>
<dbReference type="GeneID" id="106478117"/>
<evidence type="ECO:0000256" key="6">
    <source>
        <dbReference type="ARBA" id="ARBA00022833"/>
    </source>
</evidence>
<keyword evidence="5 9" id="KW-0863">Zinc-finger</keyword>
<dbReference type="Proteomes" id="UP000694941">
    <property type="component" value="Unplaced"/>
</dbReference>
<sequence length="398" mass="45608">MSTDRRESDASAPTDDISDDLERKKELTKGSFLRPRSDEKNIKFSLNQTTYRNQTLNIESSSLIESPVVSAVLISHGLLENGLHLFENSGVKIKTEAKFSDASKVHQNQHRESAYKCQWLDCEQLCIDRDELAEHVNWNHIQQGSDAEYHCQWIGCKRQGKGFNARYKMLMHMRCHTNEKPHVCACGKCFARLENLKIHMRCHTGEKPYVCHVEGCGKAYTNSSDRFKHTRTHFVEKPYVCKVEGCSKRYTDPSSLRKHRKTCGHYQNNTEQNIHSETHKLGNYSHRNSPEIKVDKSCTFLTGHQGKVPVKTKVTKPNVLRPKLERSGVKCKHPFSEYSFYFESCHKLGNENFRYSDTSDKMTAVYSFSPSEVLPLDLSTTNSENVNSSDTESHSQSS</sequence>
<evidence type="ECO:0000256" key="2">
    <source>
        <dbReference type="ARBA" id="ARBA00010831"/>
    </source>
</evidence>